<evidence type="ECO:0000259" key="2">
    <source>
        <dbReference type="Pfam" id="PF12697"/>
    </source>
</evidence>
<feature type="region of interest" description="Disordered" evidence="1">
    <location>
        <begin position="77"/>
        <end position="106"/>
    </location>
</feature>
<dbReference type="InterPro" id="IPR045889">
    <property type="entry name" value="MES/HNL"/>
</dbReference>
<gene>
    <name evidence="3" type="ORF">CASFOL_024229</name>
</gene>
<feature type="region of interest" description="Disordered" evidence="1">
    <location>
        <begin position="1"/>
        <end position="49"/>
    </location>
</feature>
<keyword evidence="4" id="KW-1185">Reference proteome</keyword>
<organism evidence="3 4">
    <name type="scientific">Castilleja foliolosa</name>
    <dbReference type="NCBI Taxonomy" id="1961234"/>
    <lineage>
        <taxon>Eukaryota</taxon>
        <taxon>Viridiplantae</taxon>
        <taxon>Streptophyta</taxon>
        <taxon>Embryophyta</taxon>
        <taxon>Tracheophyta</taxon>
        <taxon>Spermatophyta</taxon>
        <taxon>Magnoliopsida</taxon>
        <taxon>eudicotyledons</taxon>
        <taxon>Gunneridae</taxon>
        <taxon>Pentapetalae</taxon>
        <taxon>asterids</taxon>
        <taxon>lamiids</taxon>
        <taxon>Lamiales</taxon>
        <taxon>Orobanchaceae</taxon>
        <taxon>Pedicularideae</taxon>
        <taxon>Castillejinae</taxon>
        <taxon>Castilleja</taxon>
    </lineage>
</organism>
<dbReference type="Gene3D" id="3.40.50.1820">
    <property type="entry name" value="alpha/beta hydrolase"/>
    <property type="match status" value="1"/>
</dbReference>
<dbReference type="SUPFAM" id="SSF53474">
    <property type="entry name" value="alpha/beta-Hydrolases"/>
    <property type="match status" value="1"/>
</dbReference>
<feature type="domain" description="AB hydrolase-1" evidence="2">
    <location>
        <begin position="134"/>
        <end position="241"/>
    </location>
</feature>
<dbReference type="PANTHER" id="PTHR10992">
    <property type="entry name" value="METHYLESTERASE FAMILY MEMBER"/>
    <property type="match status" value="1"/>
</dbReference>
<dbReference type="InterPro" id="IPR029058">
    <property type="entry name" value="AB_hydrolase_fold"/>
</dbReference>
<dbReference type="Pfam" id="PF12697">
    <property type="entry name" value="Abhydrolase_6"/>
    <property type="match status" value="1"/>
</dbReference>
<proteinExistence type="predicted"/>
<dbReference type="PANTHER" id="PTHR10992:SF1023">
    <property type="entry name" value="METHYLESTERASE 11, CHLOROPLASTIC ISOFORM X1"/>
    <property type="match status" value="1"/>
</dbReference>
<comment type="caution">
    <text evidence="3">The sequence shown here is derived from an EMBL/GenBank/DDBJ whole genome shotgun (WGS) entry which is preliminary data.</text>
</comment>
<sequence>MGNSLACFYPTQPTKTSKASPKELFPPWLTKSTKLQSTPPSSSTKPDPIFDESYIKKQAQIATMLYHQHLQINGGDDDHVDLLRSMSTKNPPSSYKKPKKLSQRSRSLSCSTSVSTLQLPNHQDVARSEDSKHFVLVHGGGFGAWCWYKIIALLKEAKYEVDAIDLTGSGSNYCDINSIKTLAQYANPLTHFLANLHDSKKKVILVGHDLGGVSLQKKQRIPTEFTDGLKSVGIYHGSKNRSTRPSTPRVLAPQWLTEASWSNSVELIVDRVMSDYSSELTD</sequence>
<accession>A0ABD3CMP4</accession>
<dbReference type="AlphaFoldDB" id="A0ABD3CMP4"/>
<evidence type="ECO:0000256" key="1">
    <source>
        <dbReference type="SAM" id="MobiDB-lite"/>
    </source>
</evidence>
<protein>
    <recommendedName>
        <fullName evidence="2">AB hydrolase-1 domain-containing protein</fullName>
    </recommendedName>
</protein>
<evidence type="ECO:0000313" key="3">
    <source>
        <dbReference type="EMBL" id="KAL3631245.1"/>
    </source>
</evidence>
<evidence type="ECO:0000313" key="4">
    <source>
        <dbReference type="Proteomes" id="UP001632038"/>
    </source>
</evidence>
<feature type="compositionally biased region" description="Low complexity" evidence="1">
    <location>
        <begin position="30"/>
        <end position="47"/>
    </location>
</feature>
<dbReference type="InterPro" id="IPR000073">
    <property type="entry name" value="AB_hydrolase_1"/>
</dbReference>
<dbReference type="Proteomes" id="UP001632038">
    <property type="component" value="Unassembled WGS sequence"/>
</dbReference>
<reference evidence="4" key="1">
    <citation type="journal article" date="2024" name="IScience">
        <title>Strigolactones Initiate the Formation of Haustorium-like Structures in Castilleja.</title>
        <authorList>
            <person name="Buerger M."/>
            <person name="Peterson D."/>
            <person name="Chory J."/>
        </authorList>
    </citation>
    <scope>NUCLEOTIDE SEQUENCE [LARGE SCALE GENOMIC DNA]</scope>
</reference>
<dbReference type="EMBL" id="JAVIJP010000032">
    <property type="protein sequence ID" value="KAL3631245.1"/>
    <property type="molecule type" value="Genomic_DNA"/>
</dbReference>
<dbReference type="GO" id="GO:0016787">
    <property type="term" value="F:hydrolase activity"/>
    <property type="evidence" value="ECO:0007669"/>
    <property type="project" value="UniProtKB-ARBA"/>
</dbReference>
<name>A0ABD3CMP4_9LAMI</name>